<sequence length="149" mass="16501">LAIGDNFNKYLTYAMNTLQIAAEVSAHTSGLDSEMKEYINSLRNGILEAYSGIFQGFKNSSKTELLIPYAPRILQFLDSIYMEKDKDAVVIKTAIRVLGDLTDTLGSNVGSLIQQSSTEFLNNCLTSDDHMIKESAEWVKLAINRAISV</sequence>
<evidence type="ECO:0000256" key="1">
    <source>
        <dbReference type="ARBA" id="ARBA00022737"/>
    </source>
</evidence>
<dbReference type="AlphaFoldDB" id="A0A392MRS9"/>
<evidence type="ECO:0000313" key="3">
    <source>
        <dbReference type="EMBL" id="MCH89755.1"/>
    </source>
</evidence>
<reference evidence="3 4" key="1">
    <citation type="journal article" date="2018" name="Front. Plant Sci.">
        <title>Red Clover (Trifolium pratense) and Zigzag Clover (T. medium) - A Picture of Genomic Similarities and Differences.</title>
        <authorList>
            <person name="Dluhosova J."/>
            <person name="Istvanek J."/>
            <person name="Nedelnik J."/>
            <person name="Repkova J."/>
        </authorList>
    </citation>
    <scope>NUCLEOTIDE SEQUENCE [LARGE SCALE GENOMIC DNA]</scope>
    <source>
        <strain evidence="4">cv. 10/8</strain>
        <tissue evidence="3">Leaf</tissue>
    </source>
</reference>
<proteinExistence type="predicted"/>
<dbReference type="Gene3D" id="1.25.10.10">
    <property type="entry name" value="Leucine-rich Repeat Variant"/>
    <property type="match status" value="1"/>
</dbReference>
<dbReference type="Pfam" id="PF25574">
    <property type="entry name" value="TPR_IMB1"/>
    <property type="match status" value="1"/>
</dbReference>
<organism evidence="3 4">
    <name type="scientific">Trifolium medium</name>
    <dbReference type="NCBI Taxonomy" id="97028"/>
    <lineage>
        <taxon>Eukaryota</taxon>
        <taxon>Viridiplantae</taxon>
        <taxon>Streptophyta</taxon>
        <taxon>Embryophyta</taxon>
        <taxon>Tracheophyta</taxon>
        <taxon>Spermatophyta</taxon>
        <taxon>Magnoliopsida</taxon>
        <taxon>eudicotyledons</taxon>
        <taxon>Gunneridae</taxon>
        <taxon>Pentapetalae</taxon>
        <taxon>rosids</taxon>
        <taxon>fabids</taxon>
        <taxon>Fabales</taxon>
        <taxon>Fabaceae</taxon>
        <taxon>Papilionoideae</taxon>
        <taxon>50 kb inversion clade</taxon>
        <taxon>NPAAA clade</taxon>
        <taxon>Hologalegina</taxon>
        <taxon>IRL clade</taxon>
        <taxon>Trifolieae</taxon>
        <taxon>Trifolium</taxon>
    </lineage>
</organism>
<gene>
    <name evidence="3" type="ORF">A2U01_0010656</name>
</gene>
<dbReference type="EMBL" id="LXQA010016820">
    <property type="protein sequence ID" value="MCH89755.1"/>
    <property type="molecule type" value="Genomic_DNA"/>
</dbReference>
<comment type="caution">
    <text evidence="3">The sequence shown here is derived from an EMBL/GenBank/DDBJ whole genome shotgun (WGS) entry which is preliminary data.</text>
</comment>
<feature type="domain" description="Importin subunit beta-1/Transportin-1-like TPR repeats" evidence="2">
    <location>
        <begin position="1"/>
        <end position="107"/>
    </location>
</feature>
<accession>A0A392MRS9</accession>
<dbReference type="InterPro" id="IPR016024">
    <property type="entry name" value="ARM-type_fold"/>
</dbReference>
<keyword evidence="1" id="KW-0677">Repeat</keyword>
<keyword evidence="4" id="KW-1185">Reference proteome</keyword>
<evidence type="ECO:0000259" key="2">
    <source>
        <dbReference type="Pfam" id="PF25574"/>
    </source>
</evidence>
<dbReference type="InterPro" id="IPR011989">
    <property type="entry name" value="ARM-like"/>
</dbReference>
<dbReference type="Proteomes" id="UP000265520">
    <property type="component" value="Unassembled WGS sequence"/>
</dbReference>
<dbReference type="SUPFAM" id="SSF48371">
    <property type="entry name" value="ARM repeat"/>
    <property type="match status" value="1"/>
</dbReference>
<dbReference type="InterPro" id="IPR058584">
    <property type="entry name" value="IMB1_TNPO1-like_TPR"/>
</dbReference>
<protein>
    <submittedName>
        <fullName evidence="3">Importin subunit beta-1-like</fullName>
    </submittedName>
</protein>
<name>A0A392MRS9_9FABA</name>
<evidence type="ECO:0000313" key="4">
    <source>
        <dbReference type="Proteomes" id="UP000265520"/>
    </source>
</evidence>
<feature type="non-terminal residue" evidence="3">
    <location>
        <position position="1"/>
    </location>
</feature>